<reference evidence="10 11" key="2">
    <citation type="submission" date="2015-01" db="EMBL/GenBank/DDBJ databases">
        <authorList>
            <consortium name="NBRP consortium"/>
            <person name="Sawabe T."/>
            <person name="Meirelles P."/>
            <person name="Feng G."/>
            <person name="Sayaka M."/>
            <person name="Hattori M."/>
            <person name="Ohkuma M."/>
        </authorList>
    </citation>
    <scope>NUCLEOTIDE SEQUENCE [LARGE SCALE GENOMIC DNA]</scope>
    <source>
        <strain evidence="10 11">JCM19232</strain>
    </source>
</reference>
<dbReference type="Gene3D" id="1.10.520.20">
    <property type="entry name" value="N-terminal domain of the delta subunit of the F1F0-ATP synthase"/>
    <property type="match status" value="1"/>
</dbReference>
<dbReference type="PRINTS" id="PR00125">
    <property type="entry name" value="ATPASEDELTA"/>
</dbReference>
<evidence type="ECO:0000313" key="11">
    <source>
        <dbReference type="Proteomes" id="UP000031670"/>
    </source>
</evidence>
<sequence>MIDEPVQNLIKVMSENGRLSLFGDVYQLFCELKDEYERVVPVTVTASEPLSEQQVMSLTAALEKKLERKVELEQELDTTLVGGIVIKAGETIIDGSLNTSIERLASQLRAR</sequence>
<dbReference type="SUPFAM" id="SSF47928">
    <property type="entry name" value="N-terminal domain of the delta subunit of the F1F0-ATP synthase"/>
    <property type="match status" value="1"/>
</dbReference>
<keyword evidence="4" id="KW-0997">Cell inner membrane</keyword>
<evidence type="ECO:0000313" key="10">
    <source>
        <dbReference type="EMBL" id="GAM60657.1"/>
    </source>
</evidence>
<evidence type="ECO:0000256" key="3">
    <source>
        <dbReference type="ARBA" id="ARBA00022475"/>
    </source>
</evidence>
<dbReference type="InterPro" id="IPR026015">
    <property type="entry name" value="ATP_synth_OSCP/delta_N_sf"/>
</dbReference>
<dbReference type="EMBL" id="BBSA01000002">
    <property type="protein sequence ID" value="GAM60657.1"/>
    <property type="molecule type" value="Genomic_DNA"/>
</dbReference>
<dbReference type="InterPro" id="IPR020781">
    <property type="entry name" value="ATPase_OSCP/d_CS"/>
</dbReference>
<keyword evidence="3" id="KW-1003">Cell membrane</keyword>
<comment type="caution">
    <text evidence="10">The sequence shown here is derived from an EMBL/GenBank/DDBJ whole genome shotgun (WGS) entry which is preliminary data.</text>
</comment>
<reference evidence="10 11" key="1">
    <citation type="submission" date="2015-01" db="EMBL/GenBank/DDBJ databases">
        <title>Vibrio sp. C5 JCM 19232 whole genome shotgun sequence.</title>
        <authorList>
            <person name="Sawabe T."/>
            <person name="Meirelles P."/>
            <person name="Feng G."/>
            <person name="Sayaka M."/>
            <person name="Hattori M."/>
            <person name="Ohkuma M."/>
        </authorList>
    </citation>
    <scope>NUCLEOTIDE SEQUENCE [LARGE SCALE GENOMIC DNA]</scope>
    <source>
        <strain evidence="10 11">JCM19232</strain>
    </source>
</reference>
<accession>A0A0B8P7V4</accession>
<dbReference type="Pfam" id="PF00213">
    <property type="entry name" value="OSCP"/>
    <property type="match status" value="1"/>
</dbReference>
<gene>
    <name evidence="10" type="ORF">JCM19232_3599</name>
</gene>
<evidence type="ECO:0000256" key="5">
    <source>
        <dbReference type="ARBA" id="ARBA00022781"/>
    </source>
</evidence>
<evidence type="ECO:0000256" key="7">
    <source>
        <dbReference type="ARBA" id="ARBA00023136"/>
    </source>
</evidence>
<name>A0A0B8P7V4_9VIBR</name>
<dbReference type="AlphaFoldDB" id="A0A0B8P7V4"/>
<keyword evidence="9" id="KW-0066">ATP synthesis</keyword>
<evidence type="ECO:0000256" key="8">
    <source>
        <dbReference type="ARBA" id="ARBA00023196"/>
    </source>
</evidence>
<dbReference type="PANTHER" id="PTHR11910">
    <property type="entry name" value="ATP SYNTHASE DELTA CHAIN"/>
    <property type="match status" value="1"/>
</dbReference>
<organism evidence="10 11">
    <name type="scientific">Vibrio ishigakensis</name>
    <dbReference type="NCBI Taxonomy" id="1481914"/>
    <lineage>
        <taxon>Bacteria</taxon>
        <taxon>Pseudomonadati</taxon>
        <taxon>Pseudomonadota</taxon>
        <taxon>Gammaproteobacteria</taxon>
        <taxon>Vibrionales</taxon>
        <taxon>Vibrionaceae</taxon>
        <taxon>Vibrio</taxon>
    </lineage>
</organism>
<evidence type="ECO:0000256" key="4">
    <source>
        <dbReference type="ARBA" id="ARBA00022519"/>
    </source>
</evidence>
<dbReference type="GO" id="GO:0046933">
    <property type="term" value="F:proton-transporting ATP synthase activity, rotational mechanism"/>
    <property type="evidence" value="ECO:0007669"/>
    <property type="project" value="InterPro"/>
</dbReference>
<keyword evidence="8" id="KW-0139">CF(1)</keyword>
<protein>
    <submittedName>
        <fullName evidence="10">ATP synthase delta chain</fullName>
    </submittedName>
</protein>
<evidence type="ECO:0000256" key="6">
    <source>
        <dbReference type="ARBA" id="ARBA00023065"/>
    </source>
</evidence>
<proteinExistence type="predicted"/>
<keyword evidence="2" id="KW-0813">Transport</keyword>
<dbReference type="PROSITE" id="PS00389">
    <property type="entry name" value="ATPASE_DELTA"/>
    <property type="match status" value="1"/>
</dbReference>
<keyword evidence="5" id="KW-0375">Hydrogen ion transport</keyword>
<evidence type="ECO:0000256" key="2">
    <source>
        <dbReference type="ARBA" id="ARBA00022448"/>
    </source>
</evidence>
<dbReference type="GO" id="GO:0045259">
    <property type="term" value="C:proton-transporting ATP synthase complex"/>
    <property type="evidence" value="ECO:0007669"/>
    <property type="project" value="UniProtKB-KW"/>
</dbReference>
<dbReference type="NCBIfam" id="TIGR01145">
    <property type="entry name" value="ATP_synt_delta"/>
    <property type="match status" value="1"/>
</dbReference>
<keyword evidence="6" id="KW-0406">Ion transport</keyword>
<keyword evidence="7" id="KW-0472">Membrane</keyword>
<dbReference type="Proteomes" id="UP000031670">
    <property type="component" value="Unassembled WGS sequence"/>
</dbReference>
<evidence type="ECO:0000256" key="1">
    <source>
        <dbReference type="ARBA" id="ARBA00004370"/>
    </source>
</evidence>
<comment type="subcellular location">
    <subcellularLocation>
        <location evidence="1">Membrane</location>
    </subcellularLocation>
</comment>
<dbReference type="InterPro" id="IPR000711">
    <property type="entry name" value="ATPase_OSCP/dsu"/>
</dbReference>
<evidence type="ECO:0000256" key="9">
    <source>
        <dbReference type="ARBA" id="ARBA00023310"/>
    </source>
</evidence>